<dbReference type="PANTHER" id="PTHR46558">
    <property type="entry name" value="TRACRIPTIONAL REGULATORY PROTEIN-RELATED-RELATED"/>
    <property type="match status" value="1"/>
</dbReference>
<dbReference type="GO" id="GO:0003677">
    <property type="term" value="F:DNA binding"/>
    <property type="evidence" value="ECO:0007669"/>
    <property type="project" value="UniProtKB-KW"/>
</dbReference>
<feature type="domain" description="HTH cro/C1-type" evidence="2">
    <location>
        <begin position="7"/>
        <end position="60"/>
    </location>
</feature>
<dbReference type="KEGG" id="sbr:SY1_22300"/>
<protein>
    <submittedName>
        <fullName evidence="3">Predicted transcriptional regulators</fullName>
    </submittedName>
</protein>
<dbReference type="Proteomes" id="UP000008957">
    <property type="component" value="Chromosome"/>
</dbReference>
<evidence type="ECO:0000256" key="1">
    <source>
        <dbReference type="ARBA" id="ARBA00023125"/>
    </source>
</evidence>
<dbReference type="EMBL" id="FP929056">
    <property type="protein sequence ID" value="CBL28929.1"/>
    <property type="molecule type" value="Genomic_DNA"/>
</dbReference>
<organism evidence="3 4">
    <name type="scientific">Fretibacterium fastidiosum</name>
    <dbReference type="NCBI Taxonomy" id="651822"/>
    <lineage>
        <taxon>Bacteria</taxon>
        <taxon>Thermotogati</taxon>
        <taxon>Synergistota</taxon>
        <taxon>Synergistia</taxon>
        <taxon>Synergistales</taxon>
        <taxon>Aminobacteriaceae</taxon>
        <taxon>Fretibacterium</taxon>
    </lineage>
</organism>
<dbReference type="CDD" id="cd00093">
    <property type="entry name" value="HTH_XRE"/>
    <property type="match status" value="1"/>
</dbReference>
<dbReference type="AlphaFoldDB" id="A0AB94IYZ9"/>
<dbReference type="PANTHER" id="PTHR46558:SF11">
    <property type="entry name" value="HTH-TYPE TRANSCRIPTIONAL REGULATOR XRE"/>
    <property type="match status" value="1"/>
</dbReference>
<dbReference type="SMART" id="SM00530">
    <property type="entry name" value="HTH_XRE"/>
    <property type="match status" value="1"/>
</dbReference>
<dbReference type="InterPro" id="IPR010982">
    <property type="entry name" value="Lambda_DNA-bd_dom_sf"/>
</dbReference>
<dbReference type="RefSeq" id="WP_015557076.1">
    <property type="nucleotide sequence ID" value="NC_021038.1"/>
</dbReference>
<dbReference type="InterPro" id="IPR001387">
    <property type="entry name" value="Cro/C1-type_HTH"/>
</dbReference>
<evidence type="ECO:0000313" key="4">
    <source>
        <dbReference type="Proteomes" id="UP000008957"/>
    </source>
</evidence>
<evidence type="ECO:0000259" key="2">
    <source>
        <dbReference type="PROSITE" id="PS50943"/>
    </source>
</evidence>
<reference evidence="3 4" key="2">
    <citation type="submission" date="2010-03" db="EMBL/GenBank/DDBJ databases">
        <authorList>
            <person name="Pajon A."/>
        </authorList>
    </citation>
    <scope>NUCLEOTIDE SEQUENCE [LARGE SCALE GENOMIC DNA]</scope>
    <source>
        <strain evidence="3 4">SGP1</strain>
    </source>
</reference>
<keyword evidence="1" id="KW-0238">DNA-binding</keyword>
<dbReference type="Pfam" id="PF01381">
    <property type="entry name" value="HTH_3"/>
    <property type="match status" value="1"/>
</dbReference>
<sequence length="155" mass="17011">MKISDRVKTLRDLRGLSQGDLAQIIGVDVNTIWRWENGRSSPARSIQKLAQALDTTTAYLLGETDNPKRYTSRLLELVGTDGNESSLVTSEHSTLGDSEAVARLIYERPDGERLELPATPEGYALFEKLVVAMMTDSLKKEFSDSPHSGGAEQSA</sequence>
<dbReference type="SUPFAM" id="SSF47413">
    <property type="entry name" value="lambda repressor-like DNA-binding domains"/>
    <property type="match status" value="1"/>
</dbReference>
<dbReference type="Gene3D" id="1.10.260.40">
    <property type="entry name" value="lambda repressor-like DNA-binding domains"/>
    <property type="match status" value="1"/>
</dbReference>
<name>A0AB94IYZ9_9BACT</name>
<reference evidence="4" key="1">
    <citation type="submission" date="2010-03" db="EMBL/GenBank/DDBJ databases">
        <title>The genome sequence of Synergistetes sp. SGP1.</title>
        <authorList>
            <consortium name="metaHIT consortium -- http://www.metahit.eu/"/>
            <person name="Pajon A."/>
            <person name="Turner K."/>
            <person name="Parkhill J."/>
            <person name="Wade W."/>
            <person name="Vartoukian S."/>
        </authorList>
    </citation>
    <scope>NUCLEOTIDE SEQUENCE [LARGE SCALE GENOMIC DNA]</scope>
    <source>
        <strain evidence="4">SGP1</strain>
    </source>
</reference>
<accession>A0AB94IYZ9</accession>
<proteinExistence type="predicted"/>
<dbReference type="PROSITE" id="PS50943">
    <property type="entry name" value="HTH_CROC1"/>
    <property type="match status" value="1"/>
</dbReference>
<keyword evidence="4" id="KW-1185">Reference proteome</keyword>
<evidence type="ECO:0000313" key="3">
    <source>
        <dbReference type="EMBL" id="CBL28929.1"/>
    </source>
</evidence>
<gene>
    <name evidence="3" type="ORF">SY1_22300</name>
</gene>